<feature type="transmembrane region" description="Helical" evidence="2">
    <location>
        <begin position="6"/>
        <end position="29"/>
    </location>
</feature>
<dbReference type="RefSeq" id="WP_338253518.1">
    <property type="nucleotide sequence ID" value="NZ_BSRI01000002.1"/>
</dbReference>
<keyword evidence="5" id="KW-1185">Reference proteome</keyword>
<evidence type="ECO:0000313" key="5">
    <source>
        <dbReference type="Proteomes" id="UP001344906"/>
    </source>
</evidence>
<feature type="transmembrane region" description="Helical" evidence="2">
    <location>
        <begin position="55"/>
        <end position="75"/>
    </location>
</feature>
<keyword evidence="2" id="KW-1133">Transmembrane helix</keyword>
<feature type="domain" description="DUF6249" evidence="3">
    <location>
        <begin position="6"/>
        <end position="117"/>
    </location>
</feature>
<evidence type="ECO:0000256" key="1">
    <source>
        <dbReference type="SAM" id="MobiDB-lite"/>
    </source>
</evidence>
<evidence type="ECO:0000259" key="3">
    <source>
        <dbReference type="Pfam" id="PF19762"/>
    </source>
</evidence>
<gene>
    <name evidence="4" type="ORF">KDH_43850</name>
</gene>
<name>A0ABQ6FTG0_9CHLR</name>
<accession>A0ABQ6FTG0</accession>
<feature type="region of interest" description="Disordered" evidence="1">
    <location>
        <begin position="120"/>
        <end position="151"/>
    </location>
</feature>
<reference evidence="4 5" key="1">
    <citation type="submission" date="2023-02" db="EMBL/GenBank/DDBJ databases">
        <title>Dictyobacter halimunensis sp. nov., a new member of the class Ktedonobacteria from forest soil in a geothermal area.</title>
        <authorList>
            <person name="Rachmania M.K."/>
            <person name="Ningsih F."/>
            <person name="Sakai Y."/>
            <person name="Yabe S."/>
            <person name="Yokota A."/>
            <person name="Sjamsuridzal W."/>
        </authorList>
    </citation>
    <scope>NUCLEOTIDE SEQUENCE [LARGE SCALE GENOMIC DNA]</scope>
    <source>
        <strain evidence="4 5">S3.2.2.5</strain>
    </source>
</reference>
<feature type="transmembrane region" description="Helical" evidence="2">
    <location>
        <begin position="95"/>
        <end position="115"/>
    </location>
</feature>
<dbReference type="Proteomes" id="UP001344906">
    <property type="component" value="Unassembled WGS sequence"/>
</dbReference>
<comment type="caution">
    <text evidence="4">The sequence shown here is derived from an EMBL/GenBank/DDBJ whole genome shotgun (WGS) entry which is preliminary data.</text>
</comment>
<evidence type="ECO:0000313" key="4">
    <source>
        <dbReference type="EMBL" id="GLV57549.1"/>
    </source>
</evidence>
<protein>
    <recommendedName>
        <fullName evidence="3">DUF6249 domain-containing protein</fullName>
    </recommendedName>
</protein>
<dbReference type="Pfam" id="PF19762">
    <property type="entry name" value="DUF6249"/>
    <property type="match status" value="1"/>
</dbReference>
<proteinExistence type="predicted"/>
<dbReference type="InterPro" id="IPR046216">
    <property type="entry name" value="DUF6249"/>
</dbReference>
<dbReference type="EMBL" id="BSRI01000002">
    <property type="protein sequence ID" value="GLV57549.1"/>
    <property type="molecule type" value="Genomic_DNA"/>
</dbReference>
<organism evidence="4 5">
    <name type="scientific">Dictyobacter halimunensis</name>
    <dbReference type="NCBI Taxonomy" id="3026934"/>
    <lineage>
        <taxon>Bacteria</taxon>
        <taxon>Bacillati</taxon>
        <taxon>Chloroflexota</taxon>
        <taxon>Ktedonobacteria</taxon>
        <taxon>Ktedonobacterales</taxon>
        <taxon>Dictyobacteraceae</taxon>
        <taxon>Dictyobacter</taxon>
    </lineage>
</organism>
<sequence length="151" mass="16808">MSFNAIVLVIGWLIALAIFLGFIILLRYIQHRERMAMISRGLHPSEIQRRRRNKGILRAGLITMMVGLTLLIGLYPIGFLLPATLATAPLHIGPWLLPGLIPFGVGLALTGSYYLEQNSQGDIEDPKETRLNKKDDTNIIPLKERKGGPRA</sequence>
<keyword evidence="2" id="KW-0472">Membrane</keyword>
<keyword evidence="2" id="KW-0812">Transmembrane</keyword>
<evidence type="ECO:0000256" key="2">
    <source>
        <dbReference type="SAM" id="Phobius"/>
    </source>
</evidence>
<feature type="compositionally biased region" description="Basic and acidic residues" evidence="1">
    <location>
        <begin position="124"/>
        <end position="151"/>
    </location>
</feature>